<protein>
    <submittedName>
        <fullName evidence="2">Glycosyl transferase family 2</fullName>
    </submittedName>
</protein>
<dbReference type="InterPro" id="IPR001173">
    <property type="entry name" value="Glyco_trans_2-like"/>
</dbReference>
<evidence type="ECO:0000313" key="2">
    <source>
        <dbReference type="EMBL" id="SEA78723.1"/>
    </source>
</evidence>
<organism evidence="2 3">
    <name type="scientific">Paraburkholderia sartisoli</name>
    <dbReference type="NCBI Taxonomy" id="83784"/>
    <lineage>
        <taxon>Bacteria</taxon>
        <taxon>Pseudomonadati</taxon>
        <taxon>Pseudomonadota</taxon>
        <taxon>Betaproteobacteria</taxon>
        <taxon>Burkholderiales</taxon>
        <taxon>Burkholderiaceae</taxon>
        <taxon>Paraburkholderia</taxon>
    </lineage>
</organism>
<keyword evidence="2" id="KW-0808">Transferase</keyword>
<dbReference type="GO" id="GO:0016758">
    <property type="term" value="F:hexosyltransferase activity"/>
    <property type="evidence" value="ECO:0007669"/>
    <property type="project" value="UniProtKB-ARBA"/>
</dbReference>
<dbReference type="Proteomes" id="UP000198638">
    <property type="component" value="Unassembled WGS sequence"/>
</dbReference>
<keyword evidence="3" id="KW-1185">Reference proteome</keyword>
<evidence type="ECO:0000313" key="3">
    <source>
        <dbReference type="Proteomes" id="UP000198638"/>
    </source>
</evidence>
<dbReference type="EMBL" id="FNRQ01000003">
    <property type="protein sequence ID" value="SEA78723.1"/>
    <property type="molecule type" value="Genomic_DNA"/>
</dbReference>
<gene>
    <name evidence="2" type="ORF">SAMN05192564_10376</name>
</gene>
<dbReference type="PANTHER" id="PTHR22916">
    <property type="entry name" value="GLYCOSYLTRANSFERASE"/>
    <property type="match status" value="1"/>
</dbReference>
<dbReference type="Pfam" id="PF00535">
    <property type="entry name" value="Glycos_transf_2"/>
    <property type="match status" value="1"/>
</dbReference>
<dbReference type="AlphaFoldDB" id="A0A1H4E104"/>
<accession>A0A1H4E104</accession>
<sequence>MKISIAMAAYKGERFLREQLDSIARQTLLPYELVITDDSPDSGTADIALDFAHRVPFPVRVVRNAERLGFHANFFKAISLCDGDFVAFCDQDDVWADNKLERVAREFADPEVMLVVHGVKVVNGELDERDDNTASHWSYRGVHDPLTTNPWYVLFGMSTVVRRAIYDYIDWRERPEHPIDPGFPMSHDTWAWFVATSLGKISAIDDALVLYRQHGANSCGVAPDRDVGAKVKMSKAAGATHYRRMANAAFGRADKMRDVSRDAPLPVRERAAAAARYYRALGERLGRRAGLYGAATSTVRRACTVARLLVSGAYRPLDHGGLGHRALLKDVHATVFRVSIE</sequence>
<proteinExistence type="predicted"/>
<reference evidence="3" key="1">
    <citation type="submission" date="2016-10" db="EMBL/GenBank/DDBJ databases">
        <authorList>
            <person name="Varghese N."/>
            <person name="Submissions S."/>
        </authorList>
    </citation>
    <scope>NUCLEOTIDE SEQUENCE [LARGE SCALE GENOMIC DNA]</scope>
    <source>
        <strain evidence="3">LMG 24000</strain>
    </source>
</reference>
<feature type="domain" description="Glycosyltransferase 2-like" evidence="1">
    <location>
        <begin position="4"/>
        <end position="163"/>
    </location>
</feature>
<dbReference type="Gene3D" id="3.90.550.10">
    <property type="entry name" value="Spore Coat Polysaccharide Biosynthesis Protein SpsA, Chain A"/>
    <property type="match status" value="1"/>
</dbReference>
<dbReference type="SUPFAM" id="SSF53448">
    <property type="entry name" value="Nucleotide-diphospho-sugar transferases"/>
    <property type="match status" value="1"/>
</dbReference>
<dbReference type="STRING" id="83784.SAMN05192564_10376"/>
<dbReference type="RefSeq" id="WP_090533058.1">
    <property type="nucleotide sequence ID" value="NZ_FNRQ01000003.1"/>
</dbReference>
<name>A0A1H4E104_9BURK</name>
<dbReference type="OrthoDB" id="9802649at2"/>
<dbReference type="InterPro" id="IPR029044">
    <property type="entry name" value="Nucleotide-diphossugar_trans"/>
</dbReference>
<evidence type="ECO:0000259" key="1">
    <source>
        <dbReference type="Pfam" id="PF00535"/>
    </source>
</evidence>
<dbReference type="PANTHER" id="PTHR22916:SF3">
    <property type="entry name" value="UDP-GLCNAC:BETAGAL BETA-1,3-N-ACETYLGLUCOSAMINYLTRANSFERASE-LIKE PROTEIN 1"/>
    <property type="match status" value="1"/>
</dbReference>